<keyword evidence="3 5" id="KW-0479">Metal-binding</keyword>
<feature type="signal peptide" evidence="6">
    <location>
        <begin position="1"/>
        <end position="27"/>
    </location>
</feature>
<gene>
    <name evidence="7" type="ORF">CS062_02330</name>
</gene>
<dbReference type="OrthoDB" id="9795814at2"/>
<dbReference type="InterPro" id="IPR012292">
    <property type="entry name" value="Globin/Proto"/>
</dbReference>
<keyword evidence="4 5" id="KW-0408">Iron</keyword>
<keyword evidence="6" id="KW-0732">Signal</keyword>
<evidence type="ECO:0000256" key="3">
    <source>
        <dbReference type="ARBA" id="ARBA00022723"/>
    </source>
</evidence>
<keyword evidence="8" id="KW-1185">Reference proteome</keyword>
<dbReference type="GO" id="GO:0046872">
    <property type="term" value="F:metal ion binding"/>
    <property type="evidence" value="ECO:0007669"/>
    <property type="project" value="UniProtKB-KW"/>
</dbReference>
<dbReference type="CDD" id="cd00454">
    <property type="entry name" value="TrHb1_N"/>
    <property type="match status" value="1"/>
</dbReference>
<dbReference type="GO" id="GO:0019825">
    <property type="term" value="F:oxygen binding"/>
    <property type="evidence" value="ECO:0007669"/>
    <property type="project" value="InterPro"/>
</dbReference>
<proteinExistence type="predicted"/>
<evidence type="ECO:0000313" key="7">
    <source>
        <dbReference type="EMBL" id="PIM54743.1"/>
    </source>
</evidence>
<organism evidence="7 8">
    <name type="scientific">Roseateles chitinivorans</name>
    <dbReference type="NCBI Taxonomy" id="2917965"/>
    <lineage>
        <taxon>Bacteria</taxon>
        <taxon>Pseudomonadati</taxon>
        <taxon>Pseudomonadota</taxon>
        <taxon>Betaproteobacteria</taxon>
        <taxon>Burkholderiales</taxon>
        <taxon>Sphaerotilaceae</taxon>
        <taxon>Roseateles</taxon>
    </lineage>
</organism>
<feature type="chain" id="PRO_5013956939" evidence="6">
    <location>
        <begin position="28"/>
        <end position="146"/>
    </location>
</feature>
<feature type="binding site" description="distal binding residue" evidence="5">
    <location>
        <position position="98"/>
    </location>
    <ligand>
        <name>heme</name>
        <dbReference type="ChEBI" id="CHEBI:30413"/>
    </ligand>
    <ligandPart>
        <name>Fe</name>
        <dbReference type="ChEBI" id="CHEBI:18248"/>
    </ligandPart>
</feature>
<keyword evidence="2 5" id="KW-0349">Heme</keyword>
<dbReference type="Proteomes" id="UP000231501">
    <property type="component" value="Unassembled WGS sequence"/>
</dbReference>
<dbReference type="Pfam" id="PF01152">
    <property type="entry name" value="Bac_globin"/>
    <property type="match status" value="1"/>
</dbReference>
<dbReference type="AlphaFoldDB" id="A0A2G9CE98"/>
<dbReference type="InterPro" id="IPR001486">
    <property type="entry name" value="Hemoglobin_trunc"/>
</dbReference>
<reference evidence="7 8" key="1">
    <citation type="submission" date="2017-11" db="EMBL/GenBank/DDBJ databases">
        <title>Draft genome sequence of Mitsuaria sp. HWN-4.</title>
        <authorList>
            <person name="Gundlapally S.R."/>
        </authorList>
    </citation>
    <scope>NUCLEOTIDE SEQUENCE [LARGE SCALE GENOMIC DNA]</scope>
    <source>
        <strain evidence="7 8">HWN-4</strain>
    </source>
</reference>
<protein>
    <submittedName>
        <fullName evidence="7">Group 1 truncated hemoglobin</fullName>
    </submittedName>
</protein>
<evidence type="ECO:0000313" key="8">
    <source>
        <dbReference type="Proteomes" id="UP000231501"/>
    </source>
</evidence>
<evidence type="ECO:0000256" key="1">
    <source>
        <dbReference type="ARBA" id="ARBA00022448"/>
    </source>
</evidence>
<evidence type="ECO:0000256" key="4">
    <source>
        <dbReference type="ARBA" id="ARBA00023004"/>
    </source>
</evidence>
<dbReference type="GO" id="GO:0020037">
    <property type="term" value="F:heme binding"/>
    <property type="evidence" value="ECO:0007669"/>
    <property type="project" value="InterPro"/>
</dbReference>
<keyword evidence="1" id="KW-0813">Transport</keyword>
<evidence type="ECO:0000256" key="5">
    <source>
        <dbReference type="PIRSR" id="PIRSR601486-1"/>
    </source>
</evidence>
<comment type="caution">
    <text evidence="7">The sequence shown here is derived from an EMBL/GenBank/DDBJ whole genome shotgun (WGS) entry which is preliminary data.</text>
</comment>
<accession>A0A2G9CE98</accession>
<dbReference type="InterPro" id="IPR009050">
    <property type="entry name" value="Globin-like_sf"/>
</dbReference>
<evidence type="ECO:0000256" key="2">
    <source>
        <dbReference type="ARBA" id="ARBA00022617"/>
    </source>
</evidence>
<name>A0A2G9CE98_9BURK</name>
<sequence>MRSVRRLWMTGALALLIGAIVASTAGAADDGLYRALGGDAGIARIVDGMIDRAYADERIKQKFDGVNPKALKESIRKQFCQLSGGPCVYEGETMAKSHAHLALNKADFNALVEDLQFAMEEQRVPFAVQNRLLALLAPMHREIITR</sequence>
<evidence type="ECO:0000256" key="6">
    <source>
        <dbReference type="SAM" id="SignalP"/>
    </source>
</evidence>
<dbReference type="EMBL" id="PEOG01000007">
    <property type="protein sequence ID" value="PIM54743.1"/>
    <property type="molecule type" value="Genomic_DNA"/>
</dbReference>
<dbReference type="Gene3D" id="1.10.490.10">
    <property type="entry name" value="Globins"/>
    <property type="match status" value="1"/>
</dbReference>
<dbReference type="SUPFAM" id="SSF46458">
    <property type="entry name" value="Globin-like"/>
    <property type="match status" value="1"/>
</dbReference>